<feature type="region of interest" description="Disordered" evidence="6">
    <location>
        <begin position="1"/>
        <end position="26"/>
    </location>
</feature>
<comment type="similarity">
    <text evidence="1">Belongs to the sigma-70 factor family. ECF subfamily.</text>
</comment>
<dbReference type="InterPro" id="IPR014284">
    <property type="entry name" value="RNA_pol_sigma-70_dom"/>
</dbReference>
<dbReference type="Proteomes" id="UP000598996">
    <property type="component" value="Unassembled WGS sequence"/>
</dbReference>
<evidence type="ECO:0000313" key="9">
    <source>
        <dbReference type="Proteomes" id="UP000598996"/>
    </source>
</evidence>
<comment type="caution">
    <text evidence="8">The sequence shown here is derived from an EMBL/GenBank/DDBJ whole genome shotgun (WGS) entry which is preliminary data.</text>
</comment>
<evidence type="ECO:0000256" key="2">
    <source>
        <dbReference type="ARBA" id="ARBA00023015"/>
    </source>
</evidence>
<proteinExistence type="inferred from homology"/>
<evidence type="ECO:0000256" key="1">
    <source>
        <dbReference type="ARBA" id="ARBA00010641"/>
    </source>
</evidence>
<accession>A0ABS1W2S9</accession>
<dbReference type="InterPro" id="IPR013325">
    <property type="entry name" value="RNA_pol_sigma_r2"/>
</dbReference>
<feature type="region of interest" description="Disordered" evidence="6">
    <location>
        <begin position="185"/>
        <end position="209"/>
    </location>
</feature>
<dbReference type="EMBL" id="JAENHO010000017">
    <property type="protein sequence ID" value="MBL7261050.1"/>
    <property type="molecule type" value="Genomic_DNA"/>
</dbReference>
<dbReference type="Pfam" id="PF08281">
    <property type="entry name" value="Sigma70_r4_2"/>
    <property type="match status" value="1"/>
</dbReference>
<keyword evidence="5" id="KW-0804">Transcription</keyword>
<evidence type="ECO:0000256" key="4">
    <source>
        <dbReference type="ARBA" id="ARBA00023125"/>
    </source>
</evidence>
<keyword evidence="9" id="KW-1185">Reference proteome</keyword>
<keyword evidence="2" id="KW-0805">Transcription regulation</keyword>
<evidence type="ECO:0000313" key="8">
    <source>
        <dbReference type="EMBL" id="MBL7261050.1"/>
    </source>
</evidence>
<reference evidence="8 9" key="1">
    <citation type="submission" date="2021-01" db="EMBL/GenBank/DDBJ databases">
        <title>Actinoplanes sp. nov. LDG1-01 isolated from lichen.</title>
        <authorList>
            <person name="Saeng-In P."/>
            <person name="Phongsopitanun W."/>
            <person name="Kanchanasin P."/>
            <person name="Yuki M."/>
            <person name="Kudo T."/>
            <person name="Ohkuma M."/>
            <person name="Tanasupawat S."/>
        </authorList>
    </citation>
    <scope>NUCLEOTIDE SEQUENCE [LARGE SCALE GENOMIC DNA]</scope>
    <source>
        <strain evidence="8 9">LDG1-01</strain>
    </source>
</reference>
<dbReference type="Gene3D" id="1.10.10.10">
    <property type="entry name" value="Winged helix-like DNA-binding domain superfamily/Winged helix DNA-binding domain"/>
    <property type="match status" value="1"/>
</dbReference>
<feature type="compositionally biased region" description="Basic and acidic residues" evidence="6">
    <location>
        <begin position="1"/>
        <end position="12"/>
    </location>
</feature>
<dbReference type="InterPro" id="IPR013324">
    <property type="entry name" value="RNA_pol_sigma_r3/r4-like"/>
</dbReference>
<gene>
    <name evidence="8" type="ORF">JKJ07_42880</name>
</gene>
<dbReference type="InterPro" id="IPR013249">
    <property type="entry name" value="RNA_pol_sigma70_r4_t2"/>
</dbReference>
<sequence length="209" mass="23359">MTAGSRDDERKQVPMGQEEISPPAERPPAAEFKVFFNRLYPVLVNYGAVIWGSIPDAEEAASDSLVYIYRHWHDIDNKDAYARTMVTRAIGRLRKNAARRADQLNQAGPAGSYADSNDGSVTECVQRQWITELLATLPPAQRAVMAGFFDQVPTADIAAAIGKTEAAVRKNLQLARRRLQQELERERVPDLPRRHPVPVVTSTPREVAR</sequence>
<evidence type="ECO:0000256" key="6">
    <source>
        <dbReference type="SAM" id="MobiDB-lite"/>
    </source>
</evidence>
<dbReference type="SUPFAM" id="SSF88659">
    <property type="entry name" value="Sigma3 and sigma4 domains of RNA polymerase sigma factors"/>
    <property type="match status" value="1"/>
</dbReference>
<name>A0ABS1W2S9_9ACTN</name>
<feature type="compositionally biased region" description="Polar residues" evidence="6">
    <location>
        <begin position="200"/>
        <end position="209"/>
    </location>
</feature>
<dbReference type="InterPro" id="IPR036388">
    <property type="entry name" value="WH-like_DNA-bd_sf"/>
</dbReference>
<keyword evidence="4" id="KW-0238">DNA-binding</keyword>
<keyword evidence="3" id="KW-0731">Sigma factor</keyword>
<dbReference type="SUPFAM" id="SSF88946">
    <property type="entry name" value="Sigma2 domain of RNA polymerase sigma factors"/>
    <property type="match status" value="1"/>
</dbReference>
<dbReference type="NCBIfam" id="TIGR02937">
    <property type="entry name" value="sigma70-ECF"/>
    <property type="match status" value="1"/>
</dbReference>
<feature type="domain" description="RNA polymerase sigma factor 70 region 4 type 2" evidence="7">
    <location>
        <begin position="127"/>
        <end position="179"/>
    </location>
</feature>
<dbReference type="PANTHER" id="PTHR43133">
    <property type="entry name" value="RNA POLYMERASE ECF-TYPE SIGMA FACTO"/>
    <property type="match status" value="1"/>
</dbReference>
<dbReference type="PANTHER" id="PTHR43133:SF8">
    <property type="entry name" value="RNA POLYMERASE SIGMA FACTOR HI_1459-RELATED"/>
    <property type="match status" value="1"/>
</dbReference>
<dbReference type="InterPro" id="IPR039425">
    <property type="entry name" value="RNA_pol_sigma-70-like"/>
</dbReference>
<evidence type="ECO:0000259" key="7">
    <source>
        <dbReference type="Pfam" id="PF08281"/>
    </source>
</evidence>
<dbReference type="RefSeq" id="WP_202997776.1">
    <property type="nucleotide sequence ID" value="NZ_JAENHO010000017.1"/>
</dbReference>
<organism evidence="8 9">
    <name type="scientific">Paractinoplanes lichenicola</name>
    <dbReference type="NCBI Taxonomy" id="2802976"/>
    <lineage>
        <taxon>Bacteria</taxon>
        <taxon>Bacillati</taxon>
        <taxon>Actinomycetota</taxon>
        <taxon>Actinomycetes</taxon>
        <taxon>Micromonosporales</taxon>
        <taxon>Micromonosporaceae</taxon>
        <taxon>Paractinoplanes</taxon>
    </lineage>
</organism>
<evidence type="ECO:0000256" key="5">
    <source>
        <dbReference type="ARBA" id="ARBA00023163"/>
    </source>
</evidence>
<protein>
    <submittedName>
        <fullName evidence="8">Sigma-70 family RNA polymerase sigma factor</fullName>
    </submittedName>
</protein>
<evidence type="ECO:0000256" key="3">
    <source>
        <dbReference type="ARBA" id="ARBA00023082"/>
    </source>
</evidence>